<comment type="subcellular location">
    <subcellularLocation>
        <location evidence="1">Cell membrane</location>
        <topology evidence="1">Peripheral membrane protein</topology>
    </subcellularLocation>
</comment>
<evidence type="ECO:0000313" key="7">
    <source>
        <dbReference type="EMBL" id="EUJ29064.1"/>
    </source>
</evidence>
<dbReference type="Gene3D" id="3.40.50.11820">
    <property type="match status" value="1"/>
</dbReference>
<dbReference type="Proteomes" id="UP000019254">
    <property type="component" value="Unassembled WGS sequence"/>
</dbReference>
<dbReference type="PANTHER" id="PTHR37316">
    <property type="entry name" value="TEICHOIC ACID GLYCEROL-PHOSPHATE PRIMASE"/>
    <property type="match status" value="1"/>
</dbReference>
<dbReference type="Gene3D" id="3.40.50.12580">
    <property type="match status" value="1"/>
</dbReference>
<evidence type="ECO:0000256" key="4">
    <source>
        <dbReference type="ARBA" id="ARBA00022679"/>
    </source>
</evidence>
<dbReference type="Pfam" id="PF04464">
    <property type="entry name" value="Glyphos_transf"/>
    <property type="match status" value="1"/>
</dbReference>
<evidence type="ECO:0000256" key="2">
    <source>
        <dbReference type="ARBA" id="ARBA00010488"/>
    </source>
</evidence>
<dbReference type="InterPro" id="IPR043148">
    <property type="entry name" value="TagF_C"/>
</dbReference>
<dbReference type="GO" id="GO:0019350">
    <property type="term" value="P:teichoic acid biosynthetic process"/>
    <property type="evidence" value="ECO:0007669"/>
    <property type="project" value="UniProtKB-KW"/>
</dbReference>
<name>W7BQM1_9LIST</name>
<dbReference type="AlphaFoldDB" id="W7BQM1"/>
<reference evidence="7 8" key="1">
    <citation type="journal article" date="2014" name="Int. J. Syst. Evol. Microbiol.">
        <title>Listeria floridensis sp. nov., Listeria aquatica sp. nov., Listeria cornellensis sp. nov., Listeria riparia sp. nov. and Listeria grandensis sp. nov., from agricultural and natural environments.</title>
        <authorList>
            <person name="den Bakker H.C."/>
            <person name="Warchocki S."/>
            <person name="Wright E.M."/>
            <person name="Allred A.F."/>
            <person name="Ahlstrom C."/>
            <person name="Manuel C.S."/>
            <person name="Stasiewicz M.J."/>
            <person name="Burrell A."/>
            <person name="Roof S."/>
            <person name="Strawn L."/>
            <person name="Fortes E.D."/>
            <person name="Nightingale K.K."/>
            <person name="Kephart D."/>
            <person name="Wiedmann M."/>
        </authorList>
    </citation>
    <scope>NUCLEOTIDE SEQUENCE [LARGE SCALE GENOMIC DNA]</scope>
    <source>
        <strain evidence="8">FSL F6-969</strain>
    </source>
</reference>
<dbReference type="OrthoDB" id="9811865at2"/>
<dbReference type="RefSeq" id="WP_036079863.1">
    <property type="nucleotide sequence ID" value="NZ_AODE01000020.1"/>
</dbReference>
<accession>W7BQM1</accession>
<evidence type="ECO:0000256" key="3">
    <source>
        <dbReference type="ARBA" id="ARBA00022475"/>
    </source>
</evidence>
<proteinExistence type="inferred from homology"/>
<dbReference type="EMBL" id="AODE01000020">
    <property type="protein sequence ID" value="EUJ29064.1"/>
    <property type="molecule type" value="Genomic_DNA"/>
</dbReference>
<dbReference type="PANTHER" id="PTHR37316:SF3">
    <property type="entry name" value="TEICHOIC ACID GLYCEROL-PHOSPHATE TRANSFERASE"/>
    <property type="match status" value="1"/>
</dbReference>
<evidence type="ECO:0000313" key="8">
    <source>
        <dbReference type="Proteomes" id="UP000019254"/>
    </source>
</evidence>
<dbReference type="InterPro" id="IPR007554">
    <property type="entry name" value="Glycerophosphate_synth"/>
</dbReference>
<evidence type="ECO:0000256" key="6">
    <source>
        <dbReference type="ARBA" id="ARBA00023136"/>
    </source>
</evidence>
<organism evidence="7 8">
    <name type="scientific">Listeria cornellensis FSL F6-0969</name>
    <dbReference type="NCBI Taxonomy" id="1265820"/>
    <lineage>
        <taxon>Bacteria</taxon>
        <taxon>Bacillati</taxon>
        <taxon>Bacillota</taxon>
        <taxon>Bacilli</taxon>
        <taxon>Bacillales</taxon>
        <taxon>Listeriaceae</taxon>
        <taxon>Listeria</taxon>
    </lineage>
</organism>
<dbReference type="STRING" id="1265820.PCORN_11307"/>
<keyword evidence="4 7" id="KW-0808">Transferase</keyword>
<keyword evidence="5" id="KW-0777">Teichoic acid biosynthesis</keyword>
<protein>
    <submittedName>
        <fullName evidence="7">Putative glycerol phosphotransferase</fullName>
    </submittedName>
</protein>
<comment type="similarity">
    <text evidence="2">Belongs to the CDP-glycerol glycerophosphotransferase family.</text>
</comment>
<comment type="caution">
    <text evidence="7">The sequence shown here is derived from an EMBL/GenBank/DDBJ whole genome shotgun (WGS) entry which is preliminary data.</text>
</comment>
<dbReference type="SUPFAM" id="SSF53756">
    <property type="entry name" value="UDP-Glycosyltransferase/glycogen phosphorylase"/>
    <property type="match status" value="1"/>
</dbReference>
<evidence type="ECO:0000256" key="5">
    <source>
        <dbReference type="ARBA" id="ARBA00022944"/>
    </source>
</evidence>
<dbReference type="InterPro" id="IPR043149">
    <property type="entry name" value="TagF_N"/>
</dbReference>
<dbReference type="PATRIC" id="fig|1265820.5.peg.2221"/>
<evidence type="ECO:0000256" key="1">
    <source>
        <dbReference type="ARBA" id="ARBA00004202"/>
    </source>
</evidence>
<gene>
    <name evidence="7" type="ORF">PCORN_11307</name>
</gene>
<sequence>MKQIMHALLALFRLFPMKNIILFESMSGFQDNSKALFEEMIAQNLNQTYKLIWFVANPNDMKNRHDANVHFMKKSGITRKSLRYLYYNCVAKYCFYTHEVLGYRTDDKQIRFFLTHGTPLKDSRGCFGPTENHTYILSTSVFAAELRATSLLGGAQKMQVLGFPRNDAMFRDDEGTNQFLAKQDYEKLVVWLPTFKHINNSDRVDFKMDSEQDVSLMSPDFFHTLNDKLAETRTLLIIKFHPNQDLSFVSFTNLSHIKTFSNVEMLRERVDLYALLGKSDALITDFSSVYFDYLLLNKPIGFELGDILNYSSGRGFLVEEPLDYMPGKKIREEADFLHFIEQLVSNQDDYVLERAKLCIKMNLHHDNNSAKRILEFLGMDGAIA</sequence>
<dbReference type="GO" id="GO:0047355">
    <property type="term" value="F:CDP-glycerol glycerophosphotransferase activity"/>
    <property type="evidence" value="ECO:0007669"/>
    <property type="project" value="InterPro"/>
</dbReference>
<keyword evidence="6" id="KW-0472">Membrane</keyword>
<keyword evidence="3" id="KW-1003">Cell membrane</keyword>
<dbReference type="InterPro" id="IPR051612">
    <property type="entry name" value="Teichoic_Acid_Biosynth"/>
</dbReference>
<dbReference type="GO" id="GO:0005886">
    <property type="term" value="C:plasma membrane"/>
    <property type="evidence" value="ECO:0007669"/>
    <property type="project" value="UniProtKB-SubCell"/>
</dbReference>
<keyword evidence="8" id="KW-1185">Reference proteome</keyword>